<evidence type="ECO:0000313" key="7">
    <source>
        <dbReference type="Proteomes" id="UP001180842"/>
    </source>
</evidence>
<feature type="compositionally biased region" description="Polar residues" evidence="2">
    <location>
        <begin position="1530"/>
        <end position="1547"/>
    </location>
</feature>
<dbReference type="PROSITE" id="PS50222">
    <property type="entry name" value="EF_HAND_2"/>
    <property type="match status" value="1"/>
</dbReference>
<dbReference type="CDD" id="cd00688">
    <property type="entry name" value="ISOPREN_C2_like"/>
    <property type="match status" value="1"/>
</dbReference>
<dbReference type="Proteomes" id="UP001180842">
    <property type="component" value="Unassembled WGS sequence"/>
</dbReference>
<feature type="compositionally biased region" description="Polar residues" evidence="2">
    <location>
        <begin position="1509"/>
        <end position="1520"/>
    </location>
</feature>
<feature type="region of interest" description="Disordered" evidence="2">
    <location>
        <begin position="1566"/>
        <end position="1585"/>
    </location>
</feature>
<dbReference type="PANTHER" id="PTHR34491">
    <property type="entry name" value="A-TYPE INCLUSION PROTEIN, PUTATIVE-RELATED"/>
    <property type="match status" value="1"/>
</dbReference>
<keyword evidence="3" id="KW-0812">Transmembrane</keyword>
<dbReference type="InterPro" id="IPR002048">
    <property type="entry name" value="EF_hand_dom"/>
</dbReference>
<dbReference type="GO" id="GO:0005509">
    <property type="term" value="F:calcium ion binding"/>
    <property type="evidence" value="ECO:0007669"/>
    <property type="project" value="InterPro"/>
</dbReference>
<feature type="region of interest" description="Disordered" evidence="2">
    <location>
        <begin position="1482"/>
        <end position="1547"/>
    </location>
</feature>
<sequence>MKKVMKLLAALMMLSPTVLTTGVTVLAESSTIQVSAPSEKVVNLNDQIAEIKLETLTVADQSKVDQLIESYNQLSDEEKAQVKNSSVLQQGAKKIQALLTANATTQASSEKVAEEKTITLSVERFTLGEGYIVEPVQLQVNTEINYATLLDEAFKSAGMTYQHTGTLDKQFYLSGIDHGDNGQPAIPAAVKKIASENNLSLKNNSDDNLAEFDYSQTAGWMYSVNNVFPGVGMSDKIPADGDVFRIQYTVAGLGADLGNSTGGSALEVADKTALTKKIAEINQDKNAWQAQGSNYQAAYQNAMEELANLTASQSEIDQALNAVNNPSAVSDAVTKVSEQISKLPNKEQLELTDKESVLAAKSAFEALSVAEQQKVSAELQNKLQEVVSLIEELTQVASFEEQLASLPDPDKLGFISMGKVPPLRQAYDALSPEAKKKVSPESLAKLEALEARVIQLNKNQANNFTSSIETLRKIAKVINSSNLKMVQLYAENGRFQYEQLTADQRKYINQEDLDYLVEVEAKIKELIGQPDPLLPVKKVEDQIKSLPAVDQLKVSDEKAVYDTINAFYALTDEQQEQVSEEFISKLFDAEERIYELKTQAAVKAVIDQINALPKYDQLTEKNVAEIKAALAAFDALDQDQKGFVTNKAILDKAKEKMNEFSLDKIYETAWNSGAERIISQNEGQALTEWDALALVHSGYSISEAQQQRSYDELVRKIFDKKDQYGKETPWTDAERQAIGILSLGGDLTDIKGYNIVADLSDSHINGTINNQIYGLIVLSAKKATEKNQQKQIDQLIDQLLTQQLSDGGWALLGSAGDIDITGMTLTALAPYRNQEKVKKAIDKAVAFFKKVENQDGNFFIQTFYAKEPNSNSQAQAILGLSSVGEDLTSKTYKMKKGNPIDALIKFQLANGGFKWLINDGNENGMATQQAVQALTQIMMQKNNQGWLYDFEKNPGKPLIDSAVVAVEKQIKDLPAIDKLALEDQAVVAKAQQAFEKLTKKQQAKVAESLQTKLKEATAKISELAKADLAIKAVEKQIAALPAPNQLMLKDQALVSAAEQSFNQLSATLQKQVDKDLQTKLKQAVKKIQELSSPKPNPAVEPLIKETQNYLLSVLNPEKTVIDYGSEWSILGLARNGYDGYAGKQPLYQSYYGNLTKAVEATKGNLDSRKYTEYSRVILAITAIGKDAQRVEAGNQTYNLFAPLSDFKQTTFQGINGADFALLAVDSNSNYQFPKNQPVGNQTTRERLIEFILAKELKNGGWNLFGAQPDVDLTAMTLQALAPYYETQPKVKASVDRGLILLSNVQNKDGGFSSNASGSNGATSESSAQVLTALSALGIDGAKDSRFIKDRSLFQAFAEYHVAGSGFMHILPGGDSNGGATPGMVDGMATEQGMYALVAYKRFLKNENRLYDMNDVSSESDTLISNQVTNQIRALGTITLSKKNQVAAARAAYEGLTKKQKALIAANDLKCLEAAEATIQKLMSEKKPTTDTNNEQQSAKKSEGKKPAAEQSQKMTNQVSNKMLPAISPINGGSISGLTGNTTSQEGDTLSEGIPYISAISPITKAQPSHSNLNDGKVPTTKKLDKASENEKVWDFAGEAYSPKGEATKTPQVSLAKESNDKHKVAIISEVVASILAITGGIFWYFKKFRVRG</sequence>
<gene>
    <name evidence="6" type="ORF">P7H00_11480</name>
</gene>
<comment type="caution">
    <text evidence="6">The sequence shown here is derived from an EMBL/GenBank/DDBJ whole genome shotgun (WGS) entry which is preliminary data.</text>
</comment>
<evidence type="ECO:0000256" key="2">
    <source>
        <dbReference type="SAM" id="MobiDB-lite"/>
    </source>
</evidence>
<feature type="chain" id="PRO_5042222859" evidence="4">
    <location>
        <begin position="21"/>
        <end position="1652"/>
    </location>
</feature>
<feature type="domain" description="EF-hand" evidence="5">
    <location>
        <begin position="624"/>
        <end position="659"/>
    </location>
</feature>
<dbReference type="PANTHER" id="PTHR34491:SF153">
    <property type="entry name" value="COILED-COILS Y"/>
    <property type="match status" value="1"/>
</dbReference>
<dbReference type="SUPFAM" id="SSF48239">
    <property type="entry name" value="Terpenoid cyclases/Protein prenyltransferases"/>
    <property type="match status" value="2"/>
</dbReference>
<keyword evidence="4" id="KW-0732">Signal</keyword>
<evidence type="ECO:0000259" key="5">
    <source>
        <dbReference type="PROSITE" id="PS50222"/>
    </source>
</evidence>
<name>A0AAE4L2B9_9ENTE</name>
<evidence type="ECO:0000313" key="6">
    <source>
        <dbReference type="EMBL" id="MDT2737731.1"/>
    </source>
</evidence>
<dbReference type="RefSeq" id="WP_311797329.1">
    <property type="nucleotide sequence ID" value="NZ_JARQAI010000019.1"/>
</dbReference>
<dbReference type="Gene3D" id="1.50.10.20">
    <property type="match status" value="2"/>
</dbReference>
<feature type="transmembrane region" description="Helical" evidence="3">
    <location>
        <begin position="1624"/>
        <end position="1645"/>
    </location>
</feature>
<evidence type="ECO:0000256" key="1">
    <source>
        <dbReference type="SAM" id="Coils"/>
    </source>
</evidence>
<keyword evidence="3" id="KW-0472">Membrane</keyword>
<dbReference type="EMBL" id="JARQAI010000019">
    <property type="protein sequence ID" value="MDT2737731.1"/>
    <property type="molecule type" value="Genomic_DNA"/>
</dbReference>
<proteinExistence type="predicted"/>
<evidence type="ECO:0000256" key="4">
    <source>
        <dbReference type="SAM" id="SignalP"/>
    </source>
</evidence>
<feature type="signal peptide" evidence="4">
    <location>
        <begin position="1"/>
        <end position="20"/>
    </location>
</feature>
<reference evidence="6" key="1">
    <citation type="submission" date="2023-03" db="EMBL/GenBank/DDBJ databases">
        <authorList>
            <person name="Shen W."/>
            <person name="Cai J."/>
        </authorList>
    </citation>
    <scope>NUCLEOTIDE SEQUENCE</scope>
    <source>
        <strain evidence="6">P69-2</strain>
    </source>
</reference>
<dbReference type="InterPro" id="IPR008930">
    <property type="entry name" value="Terpenoid_cyclase/PrenylTrfase"/>
</dbReference>
<accession>A0AAE4L2B9</accession>
<protein>
    <submittedName>
        <fullName evidence="6">DUF4430 domain-containing protein</fullName>
    </submittedName>
</protein>
<keyword evidence="1" id="KW-0175">Coiled coil</keyword>
<feature type="coiled-coil region" evidence="1">
    <location>
        <begin position="999"/>
        <end position="1026"/>
    </location>
</feature>
<feature type="compositionally biased region" description="Basic and acidic residues" evidence="2">
    <location>
        <begin position="1497"/>
        <end position="1507"/>
    </location>
</feature>
<evidence type="ECO:0000256" key="3">
    <source>
        <dbReference type="SAM" id="Phobius"/>
    </source>
</evidence>
<keyword evidence="3" id="KW-1133">Transmembrane helix</keyword>
<organism evidence="6 7">
    <name type="scientific">Enterococcus pseudoavium</name>
    <dbReference type="NCBI Taxonomy" id="44007"/>
    <lineage>
        <taxon>Bacteria</taxon>
        <taxon>Bacillati</taxon>
        <taxon>Bacillota</taxon>
        <taxon>Bacilli</taxon>
        <taxon>Lactobacillales</taxon>
        <taxon>Enterococcaceae</taxon>
        <taxon>Enterococcus</taxon>
    </lineage>
</organism>